<dbReference type="InterPro" id="IPR052981">
    <property type="entry name" value="Ingression_C2_domain"/>
</dbReference>
<evidence type="ECO:0000259" key="2">
    <source>
        <dbReference type="PROSITE" id="PS50004"/>
    </source>
</evidence>
<feature type="compositionally biased region" description="Polar residues" evidence="1">
    <location>
        <begin position="203"/>
        <end position="221"/>
    </location>
</feature>
<feature type="region of interest" description="Disordered" evidence="1">
    <location>
        <begin position="153"/>
        <end position="326"/>
    </location>
</feature>
<dbReference type="Pfam" id="PF00168">
    <property type="entry name" value="C2"/>
    <property type="match status" value="1"/>
</dbReference>
<accession>A0A1D1Y144</accession>
<dbReference type="PRINTS" id="PR01217">
    <property type="entry name" value="PRICHEXTENSN"/>
</dbReference>
<feature type="compositionally biased region" description="Low complexity" evidence="1">
    <location>
        <begin position="168"/>
        <end position="177"/>
    </location>
</feature>
<feature type="compositionally biased region" description="Pro residues" evidence="1">
    <location>
        <begin position="178"/>
        <end position="192"/>
    </location>
</feature>
<feature type="domain" description="C2" evidence="2">
    <location>
        <begin position="1"/>
        <end position="111"/>
    </location>
</feature>
<proteinExistence type="predicted"/>
<feature type="compositionally biased region" description="Low complexity" evidence="1">
    <location>
        <begin position="295"/>
        <end position="326"/>
    </location>
</feature>
<dbReference type="InterPro" id="IPR035892">
    <property type="entry name" value="C2_domain_sf"/>
</dbReference>
<feature type="compositionally biased region" description="Pro residues" evidence="1">
    <location>
        <begin position="223"/>
        <end position="260"/>
    </location>
</feature>
<dbReference type="EMBL" id="GDJX01019561">
    <property type="protein sequence ID" value="JAT48375.1"/>
    <property type="molecule type" value="Transcribed_RNA"/>
</dbReference>
<dbReference type="PANTHER" id="PTHR47052">
    <property type="entry name" value="CONSERVED SERINE PROLINE-RICH PROTEIN (AFU_ORTHOLOGUE AFUA_2G01790)"/>
    <property type="match status" value="1"/>
</dbReference>
<feature type="compositionally biased region" description="Pro residues" evidence="1">
    <location>
        <begin position="285"/>
        <end position="294"/>
    </location>
</feature>
<feature type="compositionally biased region" description="Low complexity" evidence="1">
    <location>
        <begin position="193"/>
        <end position="202"/>
    </location>
</feature>
<protein>
    <submittedName>
        <fullName evidence="3">Ingression protein fic1</fullName>
    </submittedName>
</protein>
<evidence type="ECO:0000313" key="3">
    <source>
        <dbReference type="EMBL" id="JAT48375.1"/>
    </source>
</evidence>
<dbReference type="Gene3D" id="2.60.40.150">
    <property type="entry name" value="C2 domain"/>
    <property type="match status" value="1"/>
</dbReference>
<gene>
    <name evidence="3" type="primary">fic1_0</name>
    <name evidence="3" type="ORF">g.159502</name>
</gene>
<dbReference type="AlphaFoldDB" id="A0A1D1Y144"/>
<name>A0A1D1Y144_9ARAE</name>
<evidence type="ECO:0000256" key="1">
    <source>
        <dbReference type="SAM" id="MobiDB-lite"/>
    </source>
</evidence>
<dbReference type="PROSITE" id="PS50004">
    <property type="entry name" value="C2"/>
    <property type="match status" value="1"/>
</dbReference>
<dbReference type="SUPFAM" id="SSF49562">
    <property type="entry name" value="C2 domain (Calcium/lipid-binding domain, CaLB)"/>
    <property type="match status" value="1"/>
</dbReference>
<organism evidence="3">
    <name type="scientific">Anthurium amnicola</name>
    <dbReference type="NCBI Taxonomy" id="1678845"/>
    <lineage>
        <taxon>Eukaryota</taxon>
        <taxon>Viridiplantae</taxon>
        <taxon>Streptophyta</taxon>
        <taxon>Embryophyta</taxon>
        <taxon>Tracheophyta</taxon>
        <taxon>Spermatophyta</taxon>
        <taxon>Magnoliopsida</taxon>
        <taxon>Liliopsida</taxon>
        <taxon>Araceae</taxon>
        <taxon>Pothoideae</taxon>
        <taxon>Potheae</taxon>
        <taxon>Anthurium</taxon>
    </lineage>
</organism>
<sequence length="326" mass="35132">MSKKPPSKKTLGELVIIAVKARHLATPGVGKADPFATFRVAGDAKRTRTDKRGGQHPEWDEEIRFQILDDSTHKTLKVQVYDEDKREHDLIGEAAVDLNKVIADGEADDWYELKVMKKKFAGEIFLEMTFYNASAPPRPSKPAGLANEFRQQPEKLPPKASPPPPRPNSAMPPSYSAPAPPPHPPSYPPAPVPVSAASGYPPQHQSTLNYPPNKPPVSQGSYYPPPPTVAYPPQPNVYPPVTPAYPPISSPPSVSPPVSSPPTNIAFPTPEPTPAGAYPYNNGYPPAPGYPPGPNNGYPPSAYPQQSAYPPSPYSHGSYSSGYPPS</sequence>
<dbReference type="InterPro" id="IPR000008">
    <property type="entry name" value="C2_dom"/>
</dbReference>
<reference evidence="3" key="1">
    <citation type="submission" date="2015-07" db="EMBL/GenBank/DDBJ databases">
        <title>Transcriptome Assembly of Anthurium amnicola.</title>
        <authorList>
            <person name="Suzuki J."/>
        </authorList>
    </citation>
    <scope>NUCLEOTIDE SEQUENCE</scope>
</reference>
<dbReference type="SMART" id="SM00239">
    <property type="entry name" value="C2"/>
    <property type="match status" value="1"/>
</dbReference>
<feature type="compositionally biased region" description="Low complexity" evidence="1">
    <location>
        <begin position="274"/>
        <end position="284"/>
    </location>
</feature>
<dbReference type="PANTHER" id="PTHR47052:SF3">
    <property type="entry name" value="INGRESSION PROTEIN 1"/>
    <property type="match status" value="1"/>
</dbReference>